<keyword evidence="2" id="KW-1133">Transmembrane helix</keyword>
<dbReference type="InParanoid" id="B3MQK1"/>
<feature type="region of interest" description="Disordered" evidence="1">
    <location>
        <begin position="180"/>
        <end position="288"/>
    </location>
</feature>
<sequence>MTSALVLLIASVLHFGLRGSCFLSIERFPVVPGTVYAGHIAYCAILHFLHDMEILPSRYRHRMGWLAAFLVELVLGVAVMEVLALWLWCSVEHIAHMTIQFVLRRYGGMSIEFYQQWEAAIMGGVMTSLAALLWLNAYDATEPSGAAGNAAPAASPTPSPRSKGTAAAASSVAVTAAAAATLKAKPKKRPQAKEEQRRSMEHEQELEQEEVETKDPDENVQDPWDLEELKDPEASQDDEEELELVQEQEAEHQDLDQNGAVKLHGPELRVFKDPELQTEFEHGSTTEC</sequence>
<evidence type="ECO:0000256" key="2">
    <source>
        <dbReference type="SAM" id="Phobius"/>
    </source>
</evidence>
<feature type="chain" id="PRO_5002793284" evidence="3">
    <location>
        <begin position="20"/>
        <end position="288"/>
    </location>
</feature>
<dbReference type="STRING" id="7217.B3MQK1"/>
<dbReference type="OrthoDB" id="7860492at2759"/>
<keyword evidence="2" id="KW-0812">Transmembrane</keyword>
<dbReference type="Pfam" id="PF16089">
    <property type="entry name" value="DUF4818"/>
    <property type="match status" value="1"/>
</dbReference>
<dbReference type="InterPro" id="IPR032145">
    <property type="entry name" value="DUF4818"/>
</dbReference>
<keyword evidence="2" id="KW-0472">Membrane</keyword>
<organism evidence="4 5">
    <name type="scientific">Drosophila ananassae</name>
    <name type="common">Fruit fly</name>
    <dbReference type="NCBI Taxonomy" id="7217"/>
    <lineage>
        <taxon>Eukaryota</taxon>
        <taxon>Metazoa</taxon>
        <taxon>Ecdysozoa</taxon>
        <taxon>Arthropoda</taxon>
        <taxon>Hexapoda</taxon>
        <taxon>Insecta</taxon>
        <taxon>Pterygota</taxon>
        <taxon>Neoptera</taxon>
        <taxon>Endopterygota</taxon>
        <taxon>Diptera</taxon>
        <taxon>Brachycera</taxon>
        <taxon>Muscomorpha</taxon>
        <taxon>Ephydroidea</taxon>
        <taxon>Drosophilidae</taxon>
        <taxon>Drosophila</taxon>
        <taxon>Sophophora</taxon>
    </lineage>
</organism>
<reference evidence="4 5" key="1">
    <citation type="journal article" date="2007" name="Nature">
        <title>Evolution of genes and genomes on the Drosophila phylogeny.</title>
        <authorList>
            <consortium name="Drosophila 12 Genomes Consortium"/>
            <person name="Clark A.G."/>
            <person name="Eisen M.B."/>
            <person name="Smith D.R."/>
            <person name="Bergman C.M."/>
            <person name="Oliver B."/>
            <person name="Markow T.A."/>
            <person name="Kaufman T.C."/>
            <person name="Kellis M."/>
            <person name="Gelbart W."/>
            <person name="Iyer V.N."/>
            <person name="Pollard D.A."/>
            <person name="Sackton T.B."/>
            <person name="Larracuente A.M."/>
            <person name="Singh N.D."/>
            <person name="Abad J.P."/>
            <person name="Abt D.N."/>
            <person name="Adryan B."/>
            <person name="Aguade M."/>
            <person name="Akashi H."/>
            <person name="Anderson W.W."/>
            <person name="Aquadro C.F."/>
            <person name="Ardell D.H."/>
            <person name="Arguello R."/>
            <person name="Artieri C.G."/>
            <person name="Barbash D.A."/>
            <person name="Barker D."/>
            <person name="Barsanti P."/>
            <person name="Batterham P."/>
            <person name="Batzoglou S."/>
            <person name="Begun D."/>
            <person name="Bhutkar A."/>
            <person name="Blanco E."/>
            <person name="Bosak S.A."/>
            <person name="Bradley R.K."/>
            <person name="Brand A.D."/>
            <person name="Brent M.R."/>
            <person name="Brooks A.N."/>
            <person name="Brown R.H."/>
            <person name="Butlin R.K."/>
            <person name="Caggese C."/>
            <person name="Calvi B.R."/>
            <person name="Bernardo de Carvalho A."/>
            <person name="Caspi A."/>
            <person name="Castrezana S."/>
            <person name="Celniker S.E."/>
            <person name="Chang J.L."/>
            <person name="Chapple C."/>
            <person name="Chatterji S."/>
            <person name="Chinwalla A."/>
            <person name="Civetta A."/>
            <person name="Clifton S.W."/>
            <person name="Comeron J.M."/>
            <person name="Costello J.C."/>
            <person name="Coyne J.A."/>
            <person name="Daub J."/>
            <person name="David R.G."/>
            <person name="Delcher A.L."/>
            <person name="Delehaunty K."/>
            <person name="Do C.B."/>
            <person name="Ebling H."/>
            <person name="Edwards K."/>
            <person name="Eickbush T."/>
            <person name="Evans J.D."/>
            <person name="Filipski A."/>
            <person name="Findeiss S."/>
            <person name="Freyhult E."/>
            <person name="Fulton L."/>
            <person name="Fulton R."/>
            <person name="Garcia A.C."/>
            <person name="Gardiner A."/>
            <person name="Garfield D.A."/>
            <person name="Garvin B.E."/>
            <person name="Gibson G."/>
            <person name="Gilbert D."/>
            <person name="Gnerre S."/>
            <person name="Godfrey J."/>
            <person name="Good R."/>
            <person name="Gotea V."/>
            <person name="Gravely B."/>
            <person name="Greenberg A.J."/>
            <person name="Griffiths-Jones S."/>
            <person name="Gross S."/>
            <person name="Guigo R."/>
            <person name="Gustafson E.A."/>
            <person name="Haerty W."/>
            <person name="Hahn M.W."/>
            <person name="Halligan D.L."/>
            <person name="Halpern A.L."/>
            <person name="Halter G.M."/>
            <person name="Han M.V."/>
            <person name="Heger A."/>
            <person name="Hillier L."/>
            <person name="Hinrichs A.S."/>
            <person name="Holmes I."/>
            <person name="Hoskins R.A."/>
            <person name="Hubisz M.J."/>
            <person name="Hultmark D."/>
            <person name="Huntley M.A."/>
            <person name="Jaffe D.B."/>
            <person name="Jagadeeshan S."/>
            <person name="Jeck W.R."/>
            <person name="Johnson J."/>
            <person name="Jones C.D."/>
            <person name="Jordan W.C."/>
            <person name="Karpen G.H."/>
            <person name="Kataoka E."/>
            <person name="Keightley P.D."/>
            <person name="Kheradpour P."/>
            <person name="Kirkness E.F."/>
            <person name="Koerich L.B."/>
            <person name="Kristiansen K."/>
            <person name="Kudrna D."/>
            <person name="Kulathinal R.J."/>
            <person name="Kumar S."/>
            <person name="Kwok R."/>
            <person name="Lander E."/>
            <person name="Langley C.H."/>
            <person name="Lapoint R."/>
            <person name="Lazzaro B.P."/>
            <person name="Lee S.J."/>
            <person name="Levesque L."/>
            <person name="Li R."/>
            <person name="Lin C.F."/>
            <person name="Lin M.F."/>
            <person name="Lindblad-Toh K."/>
            <person name="Llopart A."/>
            <person name="Long M."/>
            <person name="Low L."/>
            <person name="Lozovsky E."/>
            <person name="Lu J."/>
            <person name="Luo M."/>
            <person name="Machado C.A."/>
            <person name="Makalowski W."/>
            <person name="Marzo M."/>
            <person name="Matsuda M."/>
            <person name="Matzkin L."/>
            <person name="McAllister B."/>
            <person name="McBride C.S."/>
            <person name="McKernan B."/>
            <person name="McKernan K."/>
            <person name="Mendez-Lago M."/>
            <person name="Minx P."/>
            <person name="Mollenhauer M.U."/>
            <person name="Montooth K."/>
            <person name="Mount S.M."/>
            <person name="Mu X."/>
            <person name="Myers E."/>
            <person name="Negre B."/>
            <person name="Newfeld S."/>
            <person name="Nielsen R."/>
            <person name="Noor M.A."/>
            <person name="O'Grady P."/>
            <person name="Pachter L."/>
            <person name="Papaceit M."/>
            <person name="Parisi M.J."/>
            <person name="Parisi M."/>
            <person name="Parts L."/>
            <person name="Pedersen J.S."/>
            <person name="Pesole G."/>
            <person name="Phillippy A.M."/>
            <person name="Ponting C.P."/>
            <person name="Pop M."/>
            <person name="Porcelli D."/>
            <person name="Powell J.R."/>
            <person name="Prohaska S."/>
            <person name="Pruitt K."/>
            <person name="Puig M."/>
            <person name="Quesneville H."/>
            <person name="Ram K.R."/>
            <person name="Rand D."/>
            <person name="Rasmussen M.D."/>
            <person name="Reed L.K."/>
            <person name="Reenan R."/>
            <person name="Reily A."/>
            <person name="Remington K.A."/>
            <person name="Rieger T.T."/>
            <person name="Ritchie M.G."/>
            <person name="Robin C."/>
            <person name="Rogers Y.H."/>
            <person name="Rohde C."/>
            <person name="Rozas J."/>
            <person name="Rubenfield M.J."/>
            <person name="Ruiz A."/>
            <person name="Russo S."/>
            <person name="Salzberg S.L."/>
            <person name="Sanchez-Gracia A."/>
            <person name="Saranga D.J."/>
            <person name="Sato H."/>
            <person name="Schaeffer S.W."/>
            <person name="Schatz M.C."/>
            <person name="Schlenke T."/>
            <person name="Schwartz R."/>
            <person name="Segarra C."/>
            <person name="Singh R.S."/>
            <person name="Sirot L."/>
            <person name="Sirota M."/>
            <person name="Sisneros N.B."/>
            <person name="Smith C.D."/>
            <person name="Smith T.F."/>
            <person name="Spieth J."/>
            <person name="Stage D.E."/>
            <person name="Stark A."/>
            <person name="Stephan W."/>
            <person name="Strausberg R.L."/>
            <person name="Strempel S."/>
            <person name="Sturgill D."/>
            <person name="Sutton G."/>
            <person name="Sutton G.G."/>
            <person name="Tao W."/>
            <person name="Teichmann S."/>
            <person name="Tobari Y.N."/>
            <person name="Tomimura Y."/>
            <person name="Tsolas J.M."/>
            <person name="Valente V.L."/>
            <person name="Venter E."/>
            <person name="Venter J.C."/>
            <person name="Vicario S."/>
            <person name="Vieira F.G."/>
            <person name="Vilella A.J."/>
            <person name="Villasante A."/>
            <person name="Walenz B."/>
            <person name="Wang J."/>
            <person name="Wasserman M."/>
            <person name="Watts T."/>
            <person name="Wilson D."/>
            <person name="Wilson R.K."/>
            <person name="Wing R.A."/>
            <person name="Wolfner M.F."/>
            <person name="Wong A."/>
            <person name="Wong G.K."/>
            <person name="Wu C.I."/>
            <person name="Wu G."/>
            <person name="Yamamoto D."/>
            <person name="Yang H.P."/>
            <person name="Yang S.P."/>
            <person name="Yorke J.A."/>
            <person name="Yoshida K."/>
            <person name="Zdobnov E."/>
            <person name="Zhang P."/>
            <person name="Zhang Y."/>
            <person name="Zimin A.V."/>
            <person name="Baldwin J."/>
            <person name="Abdouelleil A."/>
            <person name="Abdulkadir J."/>
            <person name="Abebe A."/>
            <person name="Abera B."/>
            <person name="Abreu J."/>
            <person name="Acer S.C."/>
            <person name="Aftuck L."/>
            <person name="Alexander A."/>
            <person name="An P."/>
            <person name="Anderson E."/>
            <person name="Anderson S."/>
            <person name="Arachi H."/>
            <person name="Azer M."/>
            <person name="Bachantsang P."/>
            <person name="Barry A."/>
            <person name="Bayul T."/>
            <person name="Berlin A."/>
            <person name="Bessette D."/>
            <person name="Bloom T."/>
            <person name="Blye J."/>
            <person name="Boguslavskiy L."/>
            <person name="Bonnet C."/>
            <person name="Boukhgalter B."/>
            <person name="Bourzgui I."/>
            <person name="Brown A."/>
            <person name="Cahill P."/>
            <person name="Channer S."/>
            <person name="Cheshatsang Y."/>
            <person name="Chuda L."/>
            <person name="Citroen M."/>
            <person name="Collymore A."/>
            <person name="Cooke P."/>
            <person name="Costello M."/>
            <person name="D'Aco K."/>
            <person name="Daza R."/>
            <person name="De Haan G."/>
            <person name="DeGray S."/>
            <person name="DeMaso C."/>
            <person name="Dhargay N."/>
            <person name="Dooley K."/>
            <person name="Dooley E."/>
            <person name="Doricent M."/>
            <person name="Dorje P."/>
            <person name="Dorjee K."/>
            <person name="Dupes A."/>
            <person name="Elong R."/>
            <person name="Falk J."/>
            <person name="Farina A."/>
            <person name="Faro S."/>
            <person name="Ferguson D."/>
            <person name="Fisher S."/>
            <person name="Foley C.D."/>
            <person name="Franke A."/>
            <person name="Friedrich D."/>
            <person name="Gadbois L."/>
            <person name="Gearin G."/>
            <person name="Gearin C.R."/>
            <person name="Giannoukos G."/>
            <person name="Goode T."/>
            <person name="Graham J."/>
            <person name="Grandbois E."/>
            <person name="Grewal S."/>
            <person name="Gyaltsen K."/>
            <person name="Hafez N."/>
            <person name="Hagos B."/>
            <person name="Hall J."/>
            <person name="Henson C."/>
            <person name="Hollinger A."/>
            <person name="Honan T."/>
            <person name="Huard M.D."/>
            <person name="Hughes L."/>
            <person name="Hurhula B."/>
            <person name="Husby M.E."/>
            <person name="Kamat A."/>
            <person name="Kanga B."/>
            <person name="Kashin S."/>
            <person name="Khazanovich D."/>
            <person name="Kisner P."/>
            <person name="Lance K."/>
            <person name="Lara M."/>
            <person name="Lee W."/>
            <person name="Lennon N."/>
            <person name="Letendre F."/>
            <person name="LeVine R."/>
            <person name="Lipovsky A."/>
            <person name="Liu X."/>
            <person name="Liu J."/>
            <person name="Liu S."/>
            <person name="Lokyitsang T."/>
            <person name="Lokyitsang Y."/>
            <person name="Lubonja R."/>
            <person name="Lui A."/>
            <person name="MacDonald P."/>
            <person name="Magnisalis V."/>
            <person name="Maru K."/>
            <person name="Matthews C."/>
            <person name="McCusker W."/>
            <person name="McDonough S."/>
            <person name="Mehta T."/>
            <person name="Meldrim J."/>
            <person name="Meneus L."/>
            <person name="Mihai O."/>
            <person name="Mihalev A."/>
            <person name="Mihova T."/>
            <person name="Mittelman R."/>
            <person name="Mlenga V."/>
            <person name="Montmayeur A."/>
            <person name="Mulrain L."/>
            <person name="Navidi A."/>
            <person name="Naylor J."/>
            <person name="Negash T."/>
            <person name="Nguyen T."/>
            <person name="Nguyen N."/>
            <person name="Nicol R."/>
            <person name="Norbu C."/>
            <person name="Norbu N."/>
            <person name="Novod N."/>
            <person name="O'Neill B."/>
            <person name="Osman S."/>
            <person name="Markiewicz E."/>
            <person name="Oyono O.L."/>
            <person name="Patti C."/>
            <person name="Phunkhang P."/>
            <person name="Pierre F."/>
            <person name="Priest M."/>
            <person name="Raghuraman S."/>
            <person name="Rege F."/>
            <person name="Reyes R."/>
            <person name="Rise C."/>
            <person name="Rogov P."/>
            <person name="Ross K."/>
            <person name="Ryan E."/>
            <person name="Settipalli S."/>
            <person name="Shea T."/>
            <person name="Sherpa N."/>
            <person name="Shi L."/>
            <person name="Shih D."/>
            <person name="Sparrow T."/>
            <person name="Spaulding J."/>
            <person name="Stalker J."/>
            <person name="Stange-Thomann N."/>
            <person name="Stavropoulos S."/>
            <person name="Stone C."/>
            <person name="Strader C."/>
            <person name="Tesfaye S."/>
            <person name="Thomson T."/>
            <person name="Thoulutsang Y."/>
            <person name="Thoulutsang D."/>
            <person name="Topham K."/>
            <person name="Topping I."/>
            <person name="Tsamla T."/>
            <person name="Vassiliev H."/>
            <person name="Vo A."/>
            <person name="Wangchuk T."/>
            <person name="Wangdi T."/>
            <person name="Weiand M."/>
            <person name="Wilkinson J."/>
            <person name="Wilson A."/>
            <person name="Yadav S."/>
            <person name="Young G."/>
            <person name="Yu Q."/>
            <person name="Zembek L."/>
            <person name="Zhong D."/>
            <person name="Zimmer A."/>
            <person name="Zwirko Z."/>
            <person name="Jaffe D.B."/>
            <person name="Alvarez P."/>
            <person name="Brockman W."/>
            <person name="Butler J."/>
            <person name="Chin C."/>
            <person name="Gnerre S."/>
            <person name="Grabherr M."/>
            <person name="Kleber M."/>
            <person name="Mauceli E."/>
            <person name="MacCallum I."/>
        </authorList>
    </citation>
    <scope>NUCLEOTIDE SEQUENCE [LARGE SCALE GENOMIC DNA]</scope>
    <source>
        <strain evidence="5">Tucson 14024-0371.13</strain>
    </source>
</reference>
<dbReference type="EMBL" id="CH902621">
    <property type="protein sequence ID" value="EDV44627.1"/>
    <property type="molecule type" value="Genomic_DNA"/>
</dbReference>
<protein>
    <submittedName>
        <fullName evidence="4">Uncharacterized protein</fullName>
    </submittedName>
</protein>
<feature type="transmembrane region" description="Helical" evidence="2">
    <location>
        <begin position="64"/>
        <end position="88"/>
    </location>
</feature>
<name>B3MQK1_DROAN</name>
<dbReference type="OMA" id="MMYCGFL"/>
<evidence type="ECO:0000256" key="1">
    <source>
        <dbReference type="SAM" id="MobiDB-lite"/>
    </source>
</evidence>
<feature type="region of interest" description="Disordered" evidence="1">
    <location>
        <begin position="145"/>
        <end position="168"/>
    </location>
</feature>
<proteinExistence type="predicted"/>
<gene>
    <name evidence="4" type="primary">Dana\GF20229</name>
    <name evidence="4" type="synonym">dana_GLEANR_2640</name>
    <name evidence="4" type="ORF">GF20229</name>
</gene>
<evidence type="ECO:0000313" key="4">
    <source>
        <dbReference type="EMBL" id="EDV44627.1"/>
    </source>
</evidence>
<dbReference type="AlphaFoldDB" id="B3MQK1"/>
<feature type="compositionally biased region" description="Basic and acidic residues" evidence="1">
    <location>
        <begin position="191"/>
        <end position="217"/>
    </location>
</feature>
<dbReference type="HOGENOM" id="CLU_967299_0_0_1"/>
<keyword evidence="5" id="KW-1185">Reference proteome</keyword>
<evidence type="ECO:0000256" key="3">
    <source>
        <dbReference type="SAM" id="SignalP"/>
    </source>
</evidence>
<dbReference type="Proteomes" id="UP000007801">
    <property type="component" value="Unassembled WGS sequence"/>
</dbReference>
<dbReference type="GeneID" id="6502941"/>
<feature type="compositionally biased region" description="Basic and acidic residues" evidence="1">
    <location>
        <begin position="264"/>
        <end position="288"/>
    </location>
</feature>
<feature type="signal peptide" evidence="3">
    <location>
        <begin position="1"/>
        <end position="19"/>
    </location>
</feature>
<feature type="compositionally biased region" description="Acidic residues" evidence="1">
    <location>
        <begin position="234"/>
        <end position="248"/>
    </location>
</feature>
<evidence type="ECO:0000313" key="5">
    <source>
        <dbReference type="Proteomes" id="UP000007801"/>
    </source>
</evidence>
<accession>B3MQK1</accession>
<keyword evidence="3" id="KW-0732">Signal</keyword>
<dbReference type="KEGG" id="dan:6502941"/>
<feature type="compositionally biased region" description="Low complexity" evidence="1">
    <location>
        <begin position="145"/>
        <end position="156"/>
    </location>
</feature>
<feature type="transmembrane region" description="Helical" evidence="2">
    <location>
        <begin position="34"/>
        <end position="52"/>
    </location>
</feature>